<evidence type="ECO:0000259" key="15">
    <source>
        <dbReference type="Pfam" id="PF01488"/>
    </source>
</evidence>
<dbReference type="RefSeq" id="WP_145084576.1">
    <property type="nucleotide sequence ID" value="NZ_VLKH01000008.1"/>
</dbReference>
<evidence type="ECO:0000256" key="10">
    <source>
        <dbReference type="PIRSR" id="PIRSR000445-2"/>
    </source>
</evidence>
<dbReference type="EMBL" id="VLKH01000008">
    <property type="protein sequence ID" value="TWH78651.1"/>
    <property type="molecule type" value="Genomic_DNA"/>
</dbReference>
<feature type="binding site" evidence="8 10">
    <location>
        <position position="106"/>
    </location>
    <ligand>
        <name>substrate</name>
    </ligand>
</feature>
<feature type="binding site" evidence="8 10">
    <location>
        <begin position="111"/>
        <end position="113"/>
    </location>
    <ligand>
        <name>substrate</name>
    </ligand>
</feature>
<comment type="pathway">
    <text evidence="1 8 13">Porphyrin-containing compound metabolism; protoporphyrin-IX biosynthesis; 5-aminolevulinate from L-glutamyl-tRNA(Glu): step 1/2.</text>
</comment>
<feature type="binding site" evidence="8 10">
    <location>
        <position position="117"/>
    </location>
    <ligand>
        <name>substrate</name>
    </ligand>
</feature>
<evidence type="ECO:0000259" key="16">
    <source>
        <dbReference type="Pfam" id="PF05201"/>
    </source>
</evidence>
<dbReference type="FunFam" id="3.30.460.30:FF:000001">
    <property type="entry name" value="Glutamyl-tRNA reductase"/>
    <property type="match status" value="1"/>
</dbReference>
<reference evidence="17 18" key="1">
    <citation type="submission" date="2019-07" db="EMBL/GenBank/DDBJ databases">
        <title>Genomic Encyclopedia of Type Strains, Phase I: the one thousand microbial genomes (KMG-I) project.</title>
        <authorList>
            <person name="Kyrpides N."/>
        </authorList>
    </citation>
    <scope>NUCLEOTIDE SEQUENCE [LARGE SCALE GENOMIC DNA]</scope>
    <source>
        <strain evidence="17 18">DSM 13558</strain>
    </source>
</reference>
<comment type="miscellaneous">
    <text evidence="8">During catalysis, the active site Cys acts as a nucleophile attacking the alpha-carbonyl group of tRNA-bound glutamate with the formation of a thioester intermediate between enzyme and glutamate, and the concomitant release of tRNA(Glu). The thioester intermediate is finally reduced by direct hydride transfer from NADPH, to form the product GSA.</text>
</comment>
<comment type="caution">
    <text evidence="17">The sequence shown here is derived from an EMBL/GenBank/DDBJ whole genome shotgun (WGS) entry which is preliminary data.</text>
</comment>
<comment type="similarity">
    <text evidence="2 8 13">Belongs to the glutamyl-tRNA reductase family.</text>
</comment>
<feature type="domain" description="Tetrapyrrole biosynthesis glutamyl-tRNA reductase dimerisation" evidence="14">
    <location>
        <begin position="318"/>
        <end position="411"/>
    </location>
</feature>
<dbReference type="Gene3D" id="3.40.50.720">
    <property type="entry name" value="NAD(P)-binding Rossmann-like Domain"/>
    <property type="match status" value="1"/>
</dbReference>
<evidence type="ECO:0000259" key="14">
    <source>
        <dbReference type="Pfam" id="PF00745"/>
    </source>
</evidence>
<dbReference type="OrthoDB" id="110209at2"/>
<evidence type="ECO:0000256" key="1">
    <source>
        <dbReference type="ARBA" id="ARBA00005059"/>
    </source>
</evidence>
<sequence>MEVAVIGFNHNLSPIKIREKVFFTEAKKIEATTILLDKNIDEIIILSTCNRSEIYVVSDNIERAVHIVKEFYLSFFNDKTIDEYIFSKINDEAVRHIFQVCAGFDSIVIGEDQILGQVKEALTTAMVLNGSSKILNKLFREAITAAKKIKTKAKISENPLSISYIGVKKLRENIKDLSNKKILVIGIGKMGILALTHLRENKTGQIFICNRNKCKSIDIWEKYKDVEVVEYENLKNIINEVDIIISATSSPHVIIKEEDMKKNRDKALYILDLAMPRDIDENIKNIPNILLYDVDSLKTESEENKIMRETLLNENLSFIDECIDEFNIWKSSLKADKVLESMYIKCNNIKEDTVSYIYRKTNLSVKDKKIIDKMIESSLKRLMREAVITLKDTREEKKLNEYVKVLNELFGF</sequence>
<organism evidence="17 18">
    <name type="scientific">Sedimentibacter saalensis</name>
    <dbReference type="NCBI Taxonomy" id="130788"/>
    <lineage>
        <taxon>Bacteria</taxon>
        <taxon>Bacillati</taxon>
        <taxon>Bacillota</taxon>
        <taxon>Tissierellia</taxon>
        <taxon>Sedimentibacter</taxon>
    </lineage>
</organism>
<feature type="binding site" evidence="8 10">
    <location>
        <begin position="48"/>
        <end position="51"/>
    </location>
    <ligand>
        <name>substrate</name>
    </ligand>
</feature>
<feature type="domain" description="Quinate/shikimate 5-dehydrogenase/glutamyl-tRNA reductase" evidence="15">
    <location>
        <begin position="172"/>
        <end position="299"/>
    </location>
</feature>
<dbReference type="Proteomes" id="UP000315343">
    <property type="component" value="Unassembled WGS sequence"/>
</dbReference>
<dbReference type="InterPro" id="IPR036291">
    <property type="entry name" value="NAD(P)-bd_dom_sf"/>
</dbReference>
<dbReference type="InterPro" id="IPR018214">
    <property type="entry name" value="GluRdtase_CS"/>
</dbReference>
<evidence type="ECO:0000256" key="2">
    <source>
        <dbReference type="ARBA" id="ARBA00005916"/>
    </source>
</evidence>
<dbReference type="InterPro" id="IPR015895">
    <property type="entry name" value="4pyrrol_synth_GluRdtase_N"/>
</dbReference>
<comment type="catalytic activity">
    <reaction evidence="7 8 13">
        <text>(S)-4-amino-5-oxopentanoate + tRNA(Glu) + NADP(+) = L-glutamyl-tRNA(Glu) + NADPH + H(+)</text>
        <dbReference type="Rhea" id="RHEA:12344"/>
        <dbReference type="Rhea" id="RHEA-COMP:9663"/>
        <dbReference type="Rhea" id="RHEA-COMP:9680"/>
        <dbReference type="ChEBI" id="CHEBI:15378"/>
        <dbReference type="ChEBI" id="CHEBI:57501"/>
        <dbReference type="ChEBI" id="CHEBI:57783"/>
        <dbReference type="ChEBI" id="CHEBI:58349"/>
        <dbReference type="ChEBI" id="CHEBI:78442"/>
        <dbReference type="ChEBI" id="CHEBI:78520"/>
        <dbReference type="EC" id="1.2.1.70"/>
    </reaction>
</comment>
<evidence type="ECO:0000313" key="17">
    <source>
        <dbReference type="EMBL" id="TWH78651.1"/>
    </source>
</evidence>
<evidence type="ECO:0000256" key="9">
    <source>
        <dbReference type="PIRSR" id="PIRSR000445-1"/>
    </source>
</evidence>
<dbReference type="Gene3D" id="3.30.460.30">
    <property type="entry name" value="Glutamyl-tRNA reductase, N-terminal domain"/>
    <property type="match status" value="1"/>
</dbReference>
<dbReference type="InterPro" id="IPR000343">
    <property type="entry name" value="4pyrrol_synth_GluRdtase"/>
</dbReference>
<evidence type="ECO:0000256" key="7">
    <source>
        <dbReference type="ARBA" id="ARBA00047464"/>
    </source>
</evidence>
<keyword evidence="4 8" id="KW-0521">NADP</keyword>
<gene>
    <name evidence="8" type="primary">hemA</name>
    <name evidence="17" type="ORF">LY60_02676</name>
</gene>
<dbReference type="Pfam" id="PF01488">
    <property type="entry name" value="Shikimate_DH"/>
    <property type="match status" value="1"/>
</dbReference>
<dbReference type="SUPFAM" id="SSF51735">
    <property type="entry name" value="NAD(P)-binding Rossmann-fold domains"/>
    <property type="match status" value="1"/>
</dbReference>
<dbReference type="InterPro" id="IPR036453">
    <property type="entry name" value="GluRdtase_dimer_dom_sf"/>
</dbReference>
<dbReference type="Pfam" id="PF00745">
    <property type="entry name" value="GlutR_dimer"/>
    <property type="match status" value="1"/>
</dbReference>
<evidence type="ECO:0000256" key="5">
    <source>
        <dbReference type="ARBA" id="ARBA00023002"/>
    </source>
</evidence>
<dbReference type="HAMAP" id="MF_00087">
    <property type="entry name" value="Glu_tRNA_reductase"/>
    <property type="match status" value="1"/>
</dbReference>
<evidence type="ECO:0000256" key="13">
    <source>
        <dbReference type="RuleBase" id="RU000584"/>
    </source>
</evidence>
<feature type="active site" description="Nucleophile" evidence="8 9">
    <location>
        <position position="49"/>
    </location>
</feature>
<dbReference type="GO" id="GO:0008883">
    <property type="term" value="F:glutamyl-tRNA reductase activity"/>
    <property type="evidence" value="ECO:0007669"/>
    <property type="project" value="UniProtKB-UniRule"/>
</dbReference>
<dbReference type="PANTHER" id="PTHR43013:SF1">
    <property type="entry name" value="GLUTAMYL-TRNA REDUCTASE"/>
    <property type="match status" value="1"/>
</dbReference>
<dbReference type="InterPro" id="IPR006151">
    <property type="entry name" value="Shikm_DH/Glu-tRNA_Rdtase"/>
</dbReference>
<dbReference type="PIRSF" id="PIRSF000445">
    <property type="entry name" value="4pyrrol_synth_GluRdtase"/>
    <property type="match status" value="1"/>
</dbReference>
<evidence type="ECO:0000256" key="4">
    <source>
        <dbReference type="ARBA" id="ARBA00022857"/>
    </source>
</evidence>
<evidence type="ECO:0000256" key="11">
    <source>
        <dbReference type="PIRSR" id="PIRSR000445-3"/>
    </source>
</evidence>
<comment type="function">
    <text evidence="8">Catalyzes the NADPH-dependent reduction of glutamyl-tRNA(Glu) to glutamate 1-semialdehyde (GSA).</text>
</comment>
<dbReference type="NCBIfam" id="TIGR01035">
    <property type="entry name" value="hemA"/>
    <property type="match status" value="1"/>
</dbReference>
<comment type="subunit">
    <text evidence="8">Homodimer.</text>
</comment>
<name>A0A562J648_9FIRM</name>
<dbReference type="EC" id="1.2.1.70" evidence="3 8"/>
<dbReference type="PANTHER" id="PTHR43013">
    <property type="entry name" value="GLUTAMYL-TRNA REDUCTASE"/>
    <property type="match status" value="1"/>
</dbReference>
<dbReference type="PROSITE" id="PS00747">
    <property type="entry name" value="GLUTR"/>
    <property type="match status" value="1"/>
</dbReference>
<dbReference type="InterPro" id="IPR036343">
    <property type="entry name" value="GluRdtase_N_sf"/>
</dbReference>
<dbReference type="SUPFAM" id="SSF69075">
    <property type="entry name" value="Glutamyl tRNA-reductase dimerization domain"/>
    <property type="match status" value="1"/>
</dbReference>
<feature type="site" description="Important for activity" evidence="8 12">
    <location>
        <position position="96"/>
    </location>
</feature>
<keyword evidence="5 8" id="KW-0560">Oxidoreductase</keyword>
<dbReference type="GO" id="GO:0019353">
    <property type="term" value="P:protoporphyrinogen IX biosynthetic process from glutamate"/>
    <property type="evidence" value="ECO:0007669"/>
    <property type="project" value="TreeGrafter"/>
</dbReference>
<protein>
    <recommendedName>
        <fullName evidence="3 8">Glutamyl-tRNA reductase</fullName>
        <shortName evidence="8">GluTR</shortName>
        <ecNumber evidence="3 8">1.2.1.70</ecNumber>
    </recommendedName>
</protein>
<dbReference type="SUPFAM" id="SSF69742">
    <property type="entry name" value="Glutamyl tRNA-reductase catalytic, N-terminal domain"/>
    <property type="match status" value="1"/>
</dbReference>
<dbReference type="CDD" id="cd05213">
    <property type="entry name" value="NAD_bind_Glutamyl_tRNA_reduct"/>
    <property type="match status" value="1"/>
</dbReference>
<feature type="binding site" evidence="8 11">
    <location>
        <begin position="186"/>
        <end position="191"/>
    </location>
    <ligand>
        <name>NADP(+)</name>
        <dbReference type="ChEBI" id="CHEBI:58349"/>
    </ligand>
</feature>
<keyword evidence="18" id="KW-1185">Reference proteome</keyword>
<evidence type="ECO:0000313" key="18">
    <source>
        <dbReference type="Proteomes" id="UP000315343"/>
    </source>
</evidence>
<dbReference type="GO" id="GO:0050661">
    <property type="term" value="F:NADP binding"/>
    <property type="evidence" value="ECO:0007669"/>
    <property type="project" value="InterPro"/>
</dbReference>
<comment type="domain">
    <text evidence="8">Possesses an unusual extended V-shaped dimeric structure with each monomer consisting of three distinct domains arranged along a curved 'spinal' alpha-helix. The N-terminal catalytic domain specifically recognizes the glutamate moiety of the substrate. The second domain is the NADPH-binding domain, and the third C-terminal domain is responsible for dimerization.</text>
</comment>
<dbReference type="AlphaFoldDB" id="A0A562J648"/>
<evidence type="ECO:0000256" key="8">
    <source>
        <dbReference type="HAMAP-Rule" id="MF_00087"/>
    </source>
</evidence>
<keyword evidence="6 8" id="KW-0627">Porphyrin biosynthesis</keyword>
<evidence type="ECO:0000256" key="6">
    <source>
        <dbReference type="ARBA" id="ARBA00023244"/>
    </source>
</evidence>
<dbReference type="InterPro" id="IPR015896">
    <property type="entry name" value="4pyrrol_synth_GluRdtase_dimer"/>
</dbReference>
<evidence type="ECO:0000256" key="3">
    <source>
        <dbReference type="ARBA" id="ARBA00012970"/>
    </source>
</evidence>
<dbReference type="UniPathway" id="UPA00251">
    <property type="reaction ID" value="UER00316"/>
</dbReference>
<evidence type="ECO:0000256" key="12">
    <source>
        <dbReference type="PIRSR" id="PIRSR000445-4"/>
    </source>
</evidence>
<proteinExistence type="inferred from homology"/>
<feature type="domain" description="Glutamyl-tRNA reductase N-terminal" evidence="16">
    <location>
        <begin position="6"/>
        <end position="152"/>
    </location>
</feature>
<dbReference type="Pfam" id="PF05201">
    <property type="entry name" value="GlutR_N"/>
    <property type="match status" value="1"/>
</dbReference>
<accession>A0A562J648</accession>